<dbReference type="EMBL" id="CP029684">
    <property type="protein sequence ID" value="QAS69224.1"/>
    <property type="molecule type" value="Genomic_DNA"/>
</dbReference>
<dbReference type="InterPro" id="IPR018109">
    <property type="entry name" value="Folylpolyglutamate_synth_CS"/>
</dbReference>
<evidence type="ECO:0000256" key="4">
    <source>
        <dbReference type="ARBA" id="ARBA00022741"/>
    </source>
</evidence>
<reference evidence="9" key="3">
    <citation type="submission" date="2020-01" db="EMBL/GenBank/DDBJ databases">
        <authorList>
            <person name="Cousin F.J."/>
            <person name="Le Guellec R."/>
            <person name="Cretenet M."/>
        </authorList>
    </citation>
    <scope>NUCLEOTIDE SEQUENCE</scope>
    <source>
        <strain evidence="9">UCMA 15228</strain>
    </source>
</reference>
<dbReference type="RefSeq" id="WP_128685148.1">
    <property type="nucleotide sequence ID" value="NZ_CP029684.2"/>
</dbReference>
<keyword evidence="2" id="KW-0436">Ligase</keyword>
<dbReference type="Pfam" id="PF08245">
    <property type="entry name" value="Mur_ligase_M"/>
    <property type="match status" value="1"/>
</dbReference>
<dbReference type="GO" id="GO:0005524">
    <property type="term" value="F:ATP binding"/>
    <property type="evidence" value="ECO:0007669"/>
    <property type="project" value="UniProtKB-KW"/>
</dbReference>
<dbReference type="PIRSF" id="PIRSF001563">
    <property type="entry name" value="Folylpolyglu_synth"/>
    <property type="match status" value="1"/>
</dbReference>
<keyword evidence="3" id="KW-0479">Metal-binding</keyword>
<evidence type="ECO:0000259" key="7">
    <source>
        <dbReference type="Pfam" id="PF08245"/>
    </source>
</evidence>
<evidence type="ECO:0000313" key="10">
    <source>
        <dbReference type="Proteomes" id="UP000286907"/>
    </source>
</evidence>
<proteinExistence type="inferred from homology"/>
<dbReference type="GO" id="GO:0005737">
    <property type="term" value="C:cytoplasm"/>
    <property type="evidence" value="ECO:0007669"/>
    <property type="project" value="TreeGrafter"/>
</dbReference>
<dbReference type="Gene3D" id="3.40.1190.10">
    <property type="entry name" value="Mur-like, catalytic domain"/>
    <property type="match status" value="1"/>
</dbReference>
<dbReference type="PANTHER" id="PTHR11136:SF0">
    <property type="entry name" value="DIHYDROFOLATE SYNTHETASE-RELATED"/>
    <property type="match status" value="1"/>
</dbReference>
<dbReference type="PROSITE" id="PS01012">
    <property type="entry name" value="FOLYLPOLYGLU_SYNT_2"/>
    <property type="match status" value="1"/>
</dbReference>
<evidence type="ECO:0000313" key="11">
    <source>
        <dbReference type="Proteomes" id="UP001167919"/>
    </source>
</evidence>
<evidence type="ECO:0000256" key="6">
    <source>
        <dbReference type="ARBA" id="ARBA00022842"/>
    </source>
</evidence>
<evidence type="ECO:0000256" key="2">
    <source>
        <dbReference type="ARBA" id="ARBA00022598"/>
    </source>
</evidence>
<dbReference type="AlphaFoldDB" id="A0AAJ1RDJ0"/>
<comment type="similarity">
    <text evidence="1">Belongs to the folylpolyglutamate synthase family.</text>
</comment>
<evidence type="ECO:0000256" key="1">
    <source>
        <dbReference type="ARBA" id="ARBA00008276"/>
    </source>
</evidence>
<dbReference type="InterPro" id="IPR013221">
    <property type="entry name" value="Mur_ligase_cen"/>
</dbReference>
<accession>A0AAJ1RDJ0</accession>
<sequence>MIKNETEAINWIHSLTNTGERIKHDTQERMLTLLNKLGHPEKKLPPIIHVTGTNGKGSVSRFSQAILTASGFKTGLFISPFIIKFNERIEIDGHYISAEDLTSYTQRIAAKYTNQTEFEVITAIAILYFSESDLDALVLEVGIGGLWDSTNVIDATVAVITSVGLDHMDILGDTLAKIAFQKVGIVKPTTKALLYGRIPSEAKNVIEARAVALKVTFGQIDAKIKVSRGYYQRYNAALAWAAVKVYLHAVLPNDVFLKIIDQWSTDKLIKFLNTVSWPARMEKISEDPLIILDGAHNPQGVAVLNDSLLREYGDKEQLILFGHLEKKQISAADFHSLPLATVFPVNWQAYKQTAQSNQYEEWHAQLDELLSKIDRKKQMIVVTGSLYFVSQVRTYLNKKLTQID</sequence>
<dbReference type="Proteomes" id="UP001167919">
    <property type="component" value="Unassembled WGS sequence"/>
</dbReference>
<feature type="domain" description="Mur ligase central" evidence="7">
    <location>
        <begin position="50"/>
        <end position="222"/>
    </location>
</feature>
<dbReference type="Proteomes" id="UP000286907">
    <property type="component" value="Chromosome"/>
</dbReference>
<dbReference type="GO" id="GO:0008841">
    <property type="term" value="F:dihydrofolate synthase activity"/>
    <property type="evidence" value="ECO:0007669"/>
    <property type="project" value="TreeGrafter"/>
</dbReference>
<dbReference type="GO" id="GO:0004326">
    <property type="term" value="F:tetrahydrofolylpolyglutamate synthase activity"/>
    <property type="evidence" value="ECO:0007669"/>
    <property type="project" value="InterPro"/>
</dbReference>
<evidence type="ECO:0000313" key="9">
    <source>
        <dbReference type="EMBL" id="QAS69224.1"/>
    </source>
</evidence>
<keyword evidence="6" id="KW-0460">Magnesium</keyword>
<dbReference type="InterPro" id="IPR001645">
    <property type="entry name" value="Folylpolyglutamate_synth"/>
</dbReference>
<dbReference type="Gene3D" id="3.90.190.20">
    <property type="entry name" value="Mur ligase, C-terminal domain"/>
    <property type="match status" value="1"/>
</dbReference>
<keyword evidence="5" id="KW-0067">ATP-binding</keyword>
<evidence type="ECO:0000256" key="3">
    <source>
        <dbReference type="ARBA" id="ARBA00022723"/>
    </source>
</evidence>
<dbReference type="PANTHER" id="PTHR11136">
    <property type="entry name" value="FOLYLPOLYGLUTAMATE SYNTHASE-RELATED"/>
    <property type="match status" value="1"/>
</dbReference>
<dbReference type="SUPFAM" id="SSF53623">
    <property type="entry name" value="MurD-like peptide ligases, catalytic domain"/>
    <property type="match status" value="1"/>
</dbReference>
<keyword evidence="10" id="KW-1185">Reference proteome</keyword>
<evidence type="ECO:0000313" key="8">
    <source>
        <dbReference type="EMBL" id="MDN6900777.1"/>
    </source>
</evidence>
<name>A0AAJ1RDJ0_9LACO</name>
<dbReference type="NCBIfam" id="TIGR01499">
    <property type="entry name" value="folC"/>
    <property type="match status" value="1"/>
</dbReference>
<dbReference type="GO" id="GO:0046872">
    <property type="term" value="F:metal ion binding"/>
    <property type="evidence" value="ECO:0007669"/>
    <property type="project" value="UniProtKB-KW"/>
</dbReference>
<keyword evidence="4" id="KW-0547">Nucleotide-binding</keyword>
<reference evidence="8" key="2">
    <citation type="submission" date="2019-01" db="EMBL/GenBank/DDBJ databases">
        <title>Oenococcus sicerae UCMA17102.</title>
        <authorList>
            <person name="Cousin F.J."/>
            <person name="Le Guellec R."/>
            <person name="Cretenet M."/>
        </authorList>
    </citation>
    <scope>NUCLEOTIDE SEQUENCE</scope>
    <source>
        <strain evidence="8">UCMA17102</strain>
    </source>
</reference>
<dbReference type="InterPro" id="IPR036615">
    <property type="entry name" value="Mur_ligase_C_dom_sf"/>
</dbReference>
<evidence type="ECO:0000256" key="5">
    <source>
        <dbReference type="ARBA" id="ARBA00022840"/>
    </source>
</evidence>
<organism evidence="8 11">
    <name type="scientific">Oenococcus sicerae</name>
    <dbReference type="NCBI Taxonomy" id="2203724"/>
    <lineage>
        <taxon>Bacteria</taxon>
        <taxon>Bacillati</taxon>
        <taxon>Bacillota</taxon>
        <taxon>Bacilli</taxon>
        <taxon>Lactobacillales</taxon>
        <taxon>Lactobacillaceae</taxon>
        <taxon>Oenococcus</taxon>
    </lineage>
</organism>
<gene>
    <name evidence="9" type="ORF">DLJ48_01135</name>
    <name evidence="8" type="ORF">EVC35_07130</name>
</gene>
<reference evidence="9 10" key="1">
    <citation type="journal article" date="2019" name="Syst. Appl. Microbiol.">
        <title>Oenococcus sicerae sp. nov., isolated from French cider.</title>
        <authorList>
            <person name="Cousin F.J."/>
            <person name="Le Guellec R."/>
            <person name="Chagnot C."/>
            <person name="Goux D."/>
            <person name="Dalmasso M."/>
            <person name="Laplace J.M."/>
            <person name="Cretenet M."/>
        </authorList>
    </citation>
    <scope>NUCLEOTIDE SEQUENCE [LARGE SCALE GENOMIC DNA]</scope>
    <source>
        <strain evidence="9 10">UCMA 15228</strain>
    </source>
</reference>
<dbReference type="SUPFAM" id="SSF53244">
    <property type="entry name" value="MurD-like peptide ligases, peptide-binding domain"/>
    <property type="match status" value="1"/>
</dbReference>
<dbReference type="EMBL" id="SDWY01000003">
    <property type="protein sequence ID" value="MDN6900777.1"/>
    <property type="molecule type" value="Genomic_DNA"/>
</dbReference>
<dbReference type="InterPro" id="IPR036565">
    <property type="entry name" value="Mur-like_cat_sf"/>
</dbReference>
<protein>
    <submittedName>
        <fullName evidence="8">Bifunctional folylpolyglutamate synthase/dihydrofolate synthase</fullName>
    </submittedName>
</protein>